<dbReference type="AlphaFoldDB" id="A0A5Q4ZJ66"/>
<protein>
    <submittedName>
        <fullName evidence="3">4-hydroxyphenylacetate 3-monooxygenase reductase component</fullName>
        <ecNumber evidence="3">1.5.1.37</ecNumber>
    </submittedName>
</protein>
<evidence type="ECO:0000256" key="1">
    <source>
        <dbReference type="ARBA" id="ARBA00023002"/>
    </source>
</evidence>
<dbReference type="GO" id="GO:0010181">
    <property type="term" value="F:FMN binding"/>
    <property type="evidence" value="ECO:0007669"/>
    <property type="project" value="InterPro"/>
</dbReference>
<organism evidence="3 4">
    <name type="scientific">Paraburkholderia dioscoreae</name>
    <dbReference type="NCBI Taxonomy" id="2604047"/>
    <lineage>
        <taxon>Bacteria</taxon>
        <taxon>Pseudomonadati</taxon>
        <taxon>Pseudomonadota</taxon>
        <taxon>Betaproteobacteria</taxon>
        <taxon>Burkholderiales</taxon>
        <taxon>Burkholderiaceae</taxon>
        <taxon>Paraburkholderia</taxon>
    </lineage>
</organism>
<dbReference type="Gene3D" id="2.30.110.10">
    <property type="entry name" value="Electron Transport, Fmn-binding Protein, Chain A"/>
    <property type="match status" value="1"/>
</dbReference>
<dbReference type="Proteomes" id="UP000325811">
    <property type="component" value="Chromosome II"/>
</dbReference>
<dbReference type="EC" id="1.5.1.37" evidence="3"/>
<proteinExistence type="predicted"/>
<dbReference type="SUPFAM" id="SSF50475">
    <property type="entry name" value="FMN-binding split barrel"/>
    <property type="match status" value="1"/>
</dbReference>
<dbReference type="EMBL" id="LR699554">
    <property type="protein sequence ID" value="VVD32081.1"/>
    <property type="molecule type" value="Genomic_DNA"/>
</dbReference>
<accession>A0A5Q4ZJ66</accession>
<reference evidence="3 4" key="1">
    <citation type="submission" date="2019-08" db="EMBL/GenBank/DDBJ databases">
        <authorList>
            <person name="Herpell B J."/>
        </authorList>
    </citation>
    <scope>NUCLEOTIDE SEQUENCE [LARGE SCALE GENOMIC DNA]</scope>
    <source>
        <strain evidence="4">Msb3</strain>
    </source>
</reference>
<evidence type="ECO:0000259" key="2">
    <source>
        <dbReference type="SMART" id="SM00903"/>
    </source>
</evidence>
<dbReference type="InterPro" id="IPR012349">
    <property type="entry name" value="Split_barrel_FMN-bd"/>
</dbReference>
<dbReference type="InterPro" id="IPR050268">
    <property type="entry name" value="NADH-dep_flavin_reductase"/>
</dbReference>
<dbReference type="SMART" id="SM00903">
    <property type="entry name" value="Flavin_Reduct"/>
    <property type="match status" value="1"/>
</dbReference>
<dbReference type="RefSeq" id="WP_165187958.1">
    <property type="nucleotide sequence ID" value="NZ_LR699554.1"/>
</dbReference>
<dbReference type="KEGG" id="pdio:PDMSB3_0783.1"/>
<dbReference type="PANTHER" id="PTHR30466:SF1">
    <property type="entry name" value="FMN REDUCTASE (NADH) RUTF"/>
    <property type="match status" value="1"/>
</dbReference>
<gene>
    <name evidence="3" type="primary">hpaC</name>
    <name evidence="3" type="ORF">PDMSB3_0783</name>
</gene>
<feature type="domain" description="Flavin reductase like" evidence="2">
    <location>
        <begin position="20"/>
        <end position="167"/>
    </location>
</feature>
<dbReference type="GO" id="GO:0006208">
    <property type="term" value="P:pyrimidine nucleobase catabolic process"/>
    <property type="evidence" value="ECO:0007669"/>
    <property type="project" value="TreeGrafter"/>
</dbReference>
<dbReference type="GO" id="GO:0004497">
    <property type="term" value="F:monooxygenase activity"/>
    <property type="evidence" value="ECO:0007669"/>
    <property type="project" value="UniProtKB-KW"/>
</dbReference>
<dbReference type="Pfam" id="PF01613">
    <property type="entry name" value="Flavin_Reduct"/>
    <property type="match status" value="1"/>
</dbReference>
<evidence type="ECO:0000313" key="4">
    <source>
        <dbReference type="Proteomes" id="UP000325811"/>
    </source>
</evidence>
<sequence>MQKENNVTIEDTRKRFRDATACLPAAVNIITTDGPGGRCGITASAVCSVTDAPPTMLVCINQASYVHDVLHRNRSVCINVLAAECQELARDFAGMTACSMDERFGRHAWTAGASSAPVLEDAIVSLEGEIVDIKQVGSHSVMFAQIRHIALRPDGDGLIYFGRQFHRLIRPQATAPLAAQASR</sequence>
<dbReference type="GO" id="GO:0042602">
    <property type="term" value="F:riboflavin reductase (NADPH) activity"/>
    <property type="evidence" value="ECO:0007669"/>
    <property type="project" value="TreeGrafter"/>
</dbReference>
<evidence type="ECO:0000313" key="3">
    <source>
        <dbReference type="EMBL" id="VVD32081.1"/>
    </source>
</evidence>
<keyword evidence="1 3" id="KW-0560">Oxidoreductase</keyword>
<dbReference type="PANTHER" id="PTHR30466">
    <property type="entry name" value="FLAVIN REDUCTASE"/>
    <property type="match status" value="1"/>
</dbReference>
<keyword evidence="4" id="KW-1185">Reference proteome</keyword>
<name>A0A5Q4ZJ66_9BURK</name>
<keyword evidence="3" id="KW-0503">Monooxygenase</keyword>
<dbReference type="InterPro" id="IPR002563">
    <property type="entry name" value="Flavin_Rdtase-like_dom"/>
</dbReference>